<name>A0ABT2CP24_9ACTN</name>
<proteinExistence type="predicted"/>
<keyword evidence="2" id="KW-1185">Reference proteome</keyword>
<reference evidence="1" key="1">
    <citation type="submission" date="2022-08" db="EMBL/GenBank/DDBJ databases">
        <authorList>
            <person name="Somphong A."/>
            <person name="Phongsopitanun W."/>
        </authorList>
    </citation>
    <scope>NUCLEOTIDE SEQUENCE</scope>
    <source>
        <strain evidence="1">LP05-1</strain>
    </source>
</reference>
<dbReference type="RefSeq" id="WP_258790525.1">
    <property type="nucleotide sequence ID" value="NZ_JANUGQ010000032.1"/>
</dbReference>
<organism evidence="1 2">
    <name type="scientific">Streptomyces pyxinae</name>
    <dbReference type="NCBI Taxonomy" id="2970734"/>
    <lineage>
        <taxon>Bacteria</taxon>
        <taxon>Bacillati</taxon>
        <taxon>Actinomycetota</taxon>
        <taxon>Actinomycetes</taxon>
        <taxon>Kitasatosporales</taxon>
        <taxon>Streptomycetaceae</taxon>
        <taxon>Streptomyces</taxon>
    </lineage>
</organism>
<gene>
    <name evidence="1" type="ORF">NX801_26830</name>
</gene>
<evidence type="ECO:0000313" key="2">
    <source>
        <dbReference type="Proteomes" id="UP001431313"/>
    </source>
</evidence>
<sequence>MNTTGFELRRFSDVGAVWETLIEIYAEVRADRLHDPHYSIERCGERLARHAAEPGWEVVVEYDRGEAVGYIYALMVNLRAGEGKVHRLYETWGYKDVGQSQPSPDSPDLMVMLRPR</sequence>
<dbReference type="Gene3D" id="3.40.630.30">
    <property type="match status" value="1"/>
</dbReference>
<comment type="caution">
    <text evidence="1">The sequence shown here is derived from an EMBL/GenBank/DDBJ whole genome shotgun (WGS) entry which is preliminary data.</text>
</comment>
<evidence type="ECO:0000313" key="1">
    <source>
        <dbReference type="EMBL" id="MCS0639192.1"/>
    </source>
</evidence>
<dbReference type="EMBL" id="JANUGQ010000032">
    <property type="protein sequence ID" value="MCS0639192.1"/>
    <property type="molecule type" value="Genomic_DNA"/>
</dbReference>
<evidence type="ECO:0008006" key="3">
    <source>
        <dbReference type="Google" id="ProtNLM"/>
    </source>
</evidence>
<protein>
    <recommendedName>
        <fullName evidence="3">Acetyltransferase</fullName>
    </recommendedName>
</protein>
<dbReference type="InterPro" id="IPR016181">
    <property type="entry name" value="Acyl_CoA_acyltransferase"/>
</dbReference>
<dbReference type="SUPFAM" id="SSF55729">
    <property type="entry name" value="Acyl-CoA N-acyltransferases (Nat)"/>
    <property type="match status" value="1"/>
</dbReference>
<accession>A0ABT2CP24</accession>
<dbReference type="Proteomes" id="UP001431313">
    <property type="component" value="Unassembled WGS sequence"/>
</dbReference>